<dbReference type="EMBL" id="JACCJC010000061">
    <property type="protein sequence ID" value="KAF6231051.1"/>
    <property type="molecule type" value="Genomic_DNA"/>
</dbReference>
<proteinExistence type="predicted"/>
<evidence type="ECO:0000313" key="4">
    <source>
        <dbReference type="Proteomes" id="UP000578531"/>
    </source>
</evidence>
<dbReference type="GeneID" id="59292397"/>
<dbReference type="RefSeq" id="XP_037160484.1">
    <property type="nucleotide sequence ID" value="XM_037312636.1"/>
</dbReference>
<feature type="compositionally biased region" description="Basic and acidic residues" evidence="1">
    <location>
        <begin position="1"/>
        <end position="11"/>
    </location>
</feature>
<protein>
    <submittedName>
        <fullName evidence="3">Uncharacterized protein</fullName>
    </submittedName>
</protein>
<name>A0A8H6FM31_9LECA</name>
<sequence>MNGLELDRRNESPISYQKPDESENYAYYRQPSGAQTSQIPMASEPGPPSKRFCGLRPTTFILSAALAVVAMLAVVAAGVGGSLAAK</sequence>
<organism evidence="3 4">
    <name type="scientific">Letharia columbiana</name>
    <dbReference type="NCBI Taxonomy" id="112416"/>
    <lineage>
        <taxon>Eukaryota</taxon>
        <taxon>Fungi</taxon>
        <taxon>Dikarya</taxon>
        <taxon>Ascomycota</taxon>
        <taxon>Pezizomycotina</taxon>
        <taxon>Lecanoromycetes</taxon>
        <taxon>OSLEUM clade</taxon>
        <taxon>Lecanoromycetidae</taxon>
        <taxon>Lecanorales</taxon>
        <taxon>Lecanorineae</taxon>
        <taxon>Parmeliaceae</taxon>
        <taxon>Letharia</taxon>
    </lineage>
</organism>
<dbReference type="AlphaFoldDB" id="A0A8H6FM31"/>
<keyword evidence="2" id="KW-1133">Transmembrane helix</keyword>
<evidence type="ECO:0000256" key="2">
    <source>
        <dbReference type="SAM" id="Phobius"/>
    </source>
</evidence>
<reference evidence="3 4" key="1">
    <citation type="journal article" date="2020" name="Genomics">
        <title>Complete, high-quality genomes from long-read metagenomic sequencing of two wolf lichen thalli reveals enigmatic genome architecture.</title>
        <authorList>
            <person name="McKenzie S.K."/>
            <person name="Walston R.F."/>
            <person name="Allen J.L."/>
        </authorList>
    </citation>
    <scope>NUCLEOTIDE SEQUENCE [LARGE SCALE GENOMIC DNA]</scope>
    <source>
        <strain evidence="3">WasteWater2</strain>
    </source>
</reference>
<keyword evidence="4" id="KW-1185">Reference proteome</keyword>
<keyword evidence="2" id="KW-0472">Membrane</keyword>
<evidence type="ECO:0000256" key="1">
    <source>
        <dbReference type="SAM" id="MobiDB-lite"/>
    </source>
</evidence>
<accession>A0A8H6FM31</accession>
<feature type="transmembrane region" description="Helical" evidence="2">
    <location>
        <begin position="60"/>
        <end position="85"/>
    </location>
</feature>
<gene>
    <name evidence="3" type="ORF">HO173_010751</name>
</gene>
<comment type="caution">
    <text evidence="3">The sequence shown here is derived from an EMBL/GenBank/DDBJ whole genome shotgun (WGS) entry which is preliminary data.</text>
</comment>
<evidence type="ECO:0000313" key="3">
    <source>
        <dbReference type="EMBL" id="KAF6231051.1"/>
    </source>
</evidence>
<keyword evidence="2" id="KW-0812">Transmembrane</keyword>
<dbReference type="Proteomes" id="UP000578531">
    <property type="component" value="Unassembled WGS sequence"/>
</dbReference>
<feature type="region of interest" description="Disordered" evidence="1">
    <location>
        <begin position="1"/>
        <end position="50"/>
    </location>
</feature>